<organism evidence="1 2">
    <name type="scientific">Dallia pectoralis</name>
    <name type="common">Alaska blackfish</name>
    <dbReference type="NCBI Taxonomy" id="75939"/>
    <lineage>
        <taxon>Eukaryota</taxon>
        <taxon>Metazoa</taxon>
        <taxon>Chordata</taxon>
        <taxon>Craniata</taxon>
        <taxon>Vertebrata</taxon>
        <taxon>Euteleostomi</taxon>
        <taxon>Actinopterygii</taxon>
        <taxon>Neopterygii</taxon>
        <taxon>Teleostei</taxon>
        <taxon>Protacanthopterygii</taxon>
        <taxon>Esociformes</taxon>
        <taxon>Umbridae</taxon>
        <taxon>Dallia</taxon>
    </lineage>
</organism>
<gene>
    <name evidence="1" type="ORF">DPEC_G00046700</name>
</gene>
<proteinExistence type="predicted"/>
<accession>A0ACC2HAL5</accession>
<keyword evidence="2" id="KW-1185">Reference proteome</keyword>
<comment type="caution">
    <text evidence="1">The sequence shown here is derived from an EMBL/GenBank/DDBJ whole genome shotgun (WGS) entry which is preliminary data.</text>
</comment>
<name>A0ACC2HAL5_DALPE</name>
<evidence type="ECO:0000313" key="2">
    <source>
        <dbReference type="Proteomes" id="UP001157502"/>
    </source>
</evidence>
<dbReference type="EMBL" id="CM055731">
    <property type="protein sequence ID" value="KAJ8012807.1"/>
    <property type="molecule type" value="Genomic_DNA"/>
</dbReference>
<evidence type="ECO:0000313" key="1">
    <source>
        <dbReference type="EMBL" id="KAJ8012807.1"/>
    </source>
</evidence>
<sequence length="99" mass="10649">MMVLKNAICHPAKTSVIPDMPRRCSAKSAASLRIGQLLFGNLNHSRDSGLSGGRSLAVTFRHTAIPSDTGGLSAIRRRSAVISVGWRPMEDEVSQTSCR</sequence>
<protein>
    <submittedName>
        <fullName evidence="1">Uncharacterized protein</fullName>
    </submittedName>
</protein>
<reference evidence="1" key="1">
    <citation type="submission" date="2021-05" db="EMBL/GenBank/DDBJ databases">
        <authorList>
            <person name="Pan Q."/>
            <person name="Jouanno E."/>
            <person name="Zahm M."/>
            <person name="Klopp C."/>
            <person name="Cabau C."/>
            <person name="Louis A."/>
            <person name="Berthelot C."/>
            <person name="Parey E."/>
            <person name="Roest Crollius H."/>
            <person name="Montfort J."/>
            <person name="Robinson-Rechavi M."/>
            <person name="Bouchez O."/>
            <person name="Lampietro C."/>
            <person name="Lopez Roques C."/>
            <person name="Donnadieu C."/>
            <person name="Postlethwait J."/>
            <person name="Bobe J."/>
            <person name="Dillon D."/>
            <person name="Chandos A."/>
            <person name="von Hippel F."/>
            <person name="Guiguen Y."/>
        </authorList>
    </citation>
    <scope>NUCLEOTIDE SEQUENCE</scope>
    <source>
        <strain evidence="1">YG-Jan2019</strain>
    </source>
</reference>
<dbReference type="Proteomes" id="UP001157502">
    <property type="component" value="Chromosome 4"/>
</dbReference>